<dbReference type="FunFam" id="4.10.70.10:FF:000003">
    <property type="entry name" value="Disintegrin and metalloproteinase domain-containing protein 17"/>
    <property type="match status" value="1"/>
</dbReference>
<dbReference type="SUPFAM" id="SSF55486">
    <property type="entry name" value="Metalloproteases ('zincins'), catalytic domain"/>
    <property type="match status" value="1"/>
</dbReference>
<dbReference type="PANTHER" id="PTHR11905:SF159">
    <property type="entry name" value="ADAM METALLOPROTEASE"/>
    <property type="match status" value="1"/>
</dbReference>
<keyword evidence="7" id="KW-0732">Signal</keyword>
<feature type="signal peptide" evidence="7">
    <location>
        <begin position="1"/>
        <end position="26"/>
    </location>
</feature>
<dbReference type="InterPro" id="IPR036436">
    <property type="entry name" value="Disintegrin_dom_sf"/>
</dbReference>
<dbReference type="STRING" id="47427.A0A2H3E4U1"/>
<evidence type="ECO:0000256" key="2">
    <source>
        <dbReference type="ARBA" id="ARBA00056552"/>
    </source>
</evidence>
<dbReference type="Pfam" id="PF01562">
    <property type="entry name" value="Pep_M12B_propep"/>
    <property type="match status" value="1"/>
</dbReference>
<dbReference type="AlphaFoldDB" id="A0A2H3E4U1"/>
<dbReference type="InterPro" id="IPR001590">
    <property type="entry name" value="Peptidase_M12B"/>
</dbReference>
<feature type="domain" description="Disintegrin" evidence="8">
    <location>
        <begin position="560"/>
        <end position="648"/>
    </location>
</feature>
<dbReference type="Gene3D" id="3.40.390.10">
    <property type="entry name" value="Collagenase (Catalytic Domain)"/>
    <property type="match status" value="1"/>
</dbReference>
<dbReference type="InterPro" id="IPR001762">
    <property type="entry name" value="Disintegrin_dom"/>
</dbReference>
<proteinExistence type="predicted"/>
<feature type="region of interest" description="Disordered" evidence="5">
    <location>
        <begin position="224"/>
        <end position="246"/>
    </location>
</feature>
<evidence type="ECO:0000313" key="11">
    <source>
        <dbReference type="Proteomes" id="UP000217790"/>
    </source>
</evidence>
<dbReference type="PROSITE" id="PS50214">
    <property type="entry name" value="DISINTEGRIN_2"/>
    <property type="match status" value="1"/>
</dbReference>
<accession>A0A2H3E4U1</accession>
<protein>
    <recommendedName>
        <fullName evidence="3">Disintegrin and metalloproteinase domain-containing protein B</fullName>
    </recommendedName>
</protein>
<dbReference type="PROSITE" id="PS50215">
    <property type="entry name" value="ADAM_MEPRO"/>
    <property type="match status" value="1"/>
</dbReference>
<dbReference type="Pfam" id="PF00200">
    <property type="entry name" value="Disintegrin"/>
    <property type="match status" value="1"/>
</dbReference>
<dbReference type="GO" id="GO:0046872">
    <property type="term" value="F:metal ion binding"/>
    <property type="evidence" value="ECO:0007669"/>
    <property type="project" value="UniProtKB-KW"/>
</dbReference>
<evidence type="ECO:0000256" key="5">
    <source>
        <dbReference type="SAM" id="MobiDB-lite"/>
    </source>
</evidence>
<dbReference type="GO" id="GO:0006508">
    <property type="term" value="P:proteolysis"/>
    <property type="evidence" value="ECO:0007669"/>
    <property type="project" value="InterPro"/>
</dbReference>
<feature type="chain" id="PRO_5013554392" description="Disintegrin and metalloproteinase domain-containing protein B" evidence="7">
    <location>
        <begin position="27"/>
        <end position="838"/>
    </location>
</feature>
<evidence type="ECO:0000256" key="7">
    <source>
        <dbReference type="SAM" id="SignalP"/>
    </source>
</evidence>
<name>A0A2H3E4U1_ARMGA</name>
<evidence type="ECO:0000259" key="8">
    <source>
        <dbReference type="PROSITE" id="PS50214"/>
    </source>
</evidence>
<dbReference type="FunCoup" id="A0A2H3E4U1">
    <property type="interactions" value="28"/>
</dbReference>
<keyword evidence="4" id="KW-0479">Metal-binding</keyword>
<keyword evidence="1" id="KW-1015">Disulfide bond</keyword>
<feature type="binding site" evidence="4">
    <location>
        <position position="474"/>
    </location>
    <ligand>
        <name>Zn(2+)</name>
        <dbReference type="ChEBI" id="CHEBI:29105"/>
        <note>catalytic</note>
    </ligand>
</feature>
<comment type="caution">
    <text evidence="4">Lacks conserved residue(s) required for the propagation of feature annotation.</text>
</comment>
<evidence type="ECO:0000313" key="10">
    <source>
        <dbReference type="EMBL" id="PBL01351.1"/>
    </source>
</evidence>
<evidence type="ECO:0000256" key="4">
    <source>
        <dbReference type="PROSITE-ProRule" id="PRU00276"/>
    </source>
</evidence>
<dbReference type="SMART" id="SM00050">
    <property type="entry name" value="DISIN"/>
    <property type="match status" value="1"/>
</dbReference>
<dbReference type="InterPro" id="IPR024079">
    <property type="entry name" value="MetalloPept_cat_dom_sf"/>
</dbReference>
<dbReference type="EMBL" id="KZ293646">
    <property type="protein sequence ID" value="PBL01351.1"/>
    <property type="molecule type" value="Genomic_DNA"/>
</dbReference>
<sequence>MYFPHCRRFHALVVVLVVSWLDLAAALSGPPRPLRSLVHPTTRSLEILPRHYQSPTKRSPLDTRSATLRHDDSFRLIVAAFDDHFYLHLRPNNHLVHPAARVTYHSADGTTRTEPLLRESVKAYLGEVIDPQFSDVRLREDAAGVAYSAFPEAELGWARIMIHDQGDGDRPPTFEGAFAVDGVVHHVMTKDHYLRTKYPLDPEILHSIDDMVIWRDSDVMTPEEEQLARKGSYSESEPPTAPRTCAHDKMSYNTPEQNPIFQNAPTTPWYGLGVFGNTSLLRRDDVAGGDMSTNFANVIGDNSGCPKSQQVLYMGVAADCQYVSQYGNKDNATKQILNDWNLASSLYKSTFNVSLGIIELQVQDSRQQLFNLIIEHIADICPSTTNSSVPWNVGCSDSVTLNDRLSLFSQWRGTKGSDGVGLWHLMSGCPTGSEVGIAWLATLCQQSSSGDTGSVVSGTAVSTSGRTEWQVVAHEVGHNFGAIHDCADGCSETDSCCPLNTNTCDASSRFIMSPVSQSSEQQFSACSLGNICSVMAGTSGSKINNTCLVDASSATGIISLQMCGNGIVEDGEDCDPGTGVDSNCCDTSTCKFKNNAVCDPDSSACCTGQCTFAPSTQVCRASKDSRCDTAETCTGNSSACPSDVVSPNGQSCGSDGLACASGQCTSVSLQCQSVGASMNLTTGCSNRNDQTCQVSCQDPSNSNQCVLLSSLLVDGSPCGYGGSCQSGSCKSGSAIDTAKAWYRQNLQIAIPVTIIAALIVLALLWALIRGIRRCMTRKRVVRTMRPSMTPTYSRLRHDRIASYDRAVPTYMGSGPPGREIYRSRANWVDENAYNGPRP</sequence>
<dbReference type="Proteomes" id="UP000217790">
    <property type="component" value="Unassembled WGS sequence"/>
</dbReference>
<feature type="transmembrane region" description="Helical" evidence="6">
    <location>
        <begin position="748"/>
        <end position="768"/>
    </location>
</feature>
<dbReference type="GO" id="GO:0004222">
    <property type="term" value="F:metalloendopeptidase activity"/>
    <property type="evidence" value="ECO:0007669"/>
    <property type="project" value="InterPro"/>
</dbReference>
<evidence type="ECO:0000259" key="9">
    <source>
        <dbReference type="PROSITE" id="PS50215"/>
    </source>
</evidence>
<dbReference type="Pfam" id="PF13574">
    <property type="entry name" value="Reprolysin_2"/>
    <property type="match status" value="1"/>
</dbReference>
<keyword evidence="6" id="KW-1133">Transmembrane helix</keyword>
<feature type="binding site" evidence="4">
    <location>
        <position position="484"/>
    </location>
    <ligand>
        <name>Zn(2+)</name>
        <dbReference type="ChEBI" id="CHEBI:29105"/>
        <note>catalytic</note>
    </ligand>
</feature>
<dbReference type="Gene3D" id="4.10.70.10">
    <property type="entry name" value="Disintegrin domain"/>
    <property type="match status" value="1"/>
</dbReference>
<dbReference type="InParanoid" id="A0A2H3E4U1"/>
<organism evidence="10 11">
    <name type="scientific">Armillaria gallica</name>
    <name type="common">Bulbous honey fungus</name>
    <name type="synonym">Armillaria bulbosa</name>
    <dbReference type="NCBI Taxonomy" id="47427"/>
    <lineage>
        <taxon>Eukaryota</taxon>
        <taxon>Fungi</taxon>
        <taxon>Dikarya</taxon>
        <taxon>Basidiomycota</taxon>
        <taxon>Agaricomycotina</taxon>
        <taxon>Agaricomycetes</taxon>
        <taxon>Agaricomycetidae</taxon>
        <taxon>Agaricales</taxon>
        <taxon>Marasmiineae</taxon>
        <taxon>Physalacriaceae</taxon>
        <taxon>Armillaria</taxon>
    </lineage>
</organism>
<feature type="active site" evidence="4">
    <location>
        <position position="475"/>
    </location>
</feature>
<reference evidence="11" key="1">
    <citation type="journal article" date="2017" name="Nat. Ecol. Evol.">
        <title>Genome expansion and lineage-specific genetic innovations in the forest pathogenic fungi Armillaria.</title>
        <authorList>
            <person name="Sipos G."/>
            <person name="Prasanna A.N."/>
            <person name="Walter M.C."/>
            <person name="O'Connor E."/>
            <person name="Balint B."/>
            <person name="Krizsan K."/>
            <person name="Kiss B."/>
            <person name="Hess J."/>
            <person name="Varga T."/>
            <person name="Slot J."/>
            <person name="Riley R."/>
            <person name="Boka B."/>
            <person name="Rigling D."/>
            <person name="Barry K."/>
            <person name="Lee J."/>
            <person name="Mihaltcheva S."/>
            <person name="LaButti K."/>
            <person name="Lipzen A."/>
            <person name="Waldron R."/>
            <person name="Moloney N.M."/>
            <person name="Sperisen C."/>
            <person name="Kredics L."/>
            <person name="Vagvoelgyi C."/>
            <person name="Patrignani A."/>
            <person name="Fitzpatrick D."/>
            <person name="Nagy I."/>
            <person name="Doyle S."/>
            <person name="Anderson J.B."/>
            <person name="Grigoriev I.V."/>
            <person name="Gueldener U."/>
            <person name="Muensterkoetter M."/>
            <person name="Nagy L.G."/>
        </authorList>
    </citation>
    <scope>NUCLEOTIDE SEQUENCE [LARGE SCALE GENOMIC DNA]</scope>
    <source>
        <strain evidence="11">Ar21-2</strain>
    </source>
</reference>
<evidence type="ECO:0000256" key="3">
    <source>
        <dbReference type="ARBA" id="ARBA00074021"/>
    </source>
</evidence>
<gene>
    <name evidence="10" type="ORF">ARMGADRAFT_957728</name>
</gene>
<feature type="binding site" evidence="4">
    <location>
        <position position="478"/>
    </location>
    <ligand>
        <name>Zn(2+)</name>
        <dbReference type="ChEBI" id="CHEBI:29105"/>
        <note>catalytic</note>
    </ligand>
</feature>
<dbReference type="OrthoDB" id="5951731at2759"/>
<keyword evidence="11" id="KW-1185">Reference proteome</keyword>
<evidence type="ECO:0000256" key="6">
    <source>
        <dbReference type="SAM" id="Phobius"/>
    </source>
</evidence>
<dbReference type="InterPro" id="IPR002870">
    <property type="entry name" value="Peptidase_M12B_N"/>
</dbReference>
<keyword evidence="4" id="KW-0862">Zinc</keyword>
<feature type="domain" description="Peptidase M12B" evidence="9">
    <location>
        <begin position="310"/>
        <end position="547"/>
    </location>
</feature>
<evidence type="ECO:0000256" key="1">
    <source>
        <dbReference type="ARBA" id="ARBA00023157"/>
    </source>
</evidence>
<comment type="function">
    <text evidence="2">Probable zinc protease.</text>
</comment>
<keyword evidence="6" id="KW-0472">Membrane</keyword>
<dbReference type="SUPFAM" id="SSF57552">
    <property type="entry name" value="Blood coagulation inhibitor (disintegrin)"/>
    <property type="match status" value="1"/>
</dbReference>
<keyword evidence="6" id="KW-0812">Transmembrane</keyword>
<dbReference type="PANTHER" id="PTHR11905">
    <property type="entry name" value="ADAM A DISINTEGRIN AND METALLOPROTEASE DOMAIN"/>
    <property type="match status" value="1"/>
</dbReference>
<dbReference type="OMA" id="YGLQQNF"/>